<evidence type="ECO:0000313" key="2">
    <source>
        <dbReference type="Proteomes" id="UP001230649"/>
    </source>
</evidence>
<reference evidence="1" key="1">
    <citation type="submission" date="2023-04" db="EMBL/GenBank/DDBJ databases">
        <title>Draft Genome sequencing of Naganishia species isolated from polar environments using Oxford Nanopore Technology.</title>
        <authorList>
            <person name="Leo P."/>
            <person name="Venkateswaran K."/>
        </authorList>
    </citation>
    <scope>NUCLEOTIDE SEQUENCE</scope>
    <source>
        <strain evidence="1">MNA-CCFEE 5262</strain>
    </source>
</reference>
<protein>
    <submittedName>
        <fullName evidence="1">Uncharacterized protein</fullName>
    </submittedName>
</protein>
<proteinExistence type="predicted"/>
<name>A0ACC2W8X3_9TREE</name>
<evidence type="ECO:0000313" key="1">
    <source>
        <dbReference type="EMBL" id="KAJ9108188.1"/>
    </source>
</evidence>
<dbReference type="EMBL" id="JASBWS010000033">
    <property type="protein sequence ID" value="KAJ9108188.1"/>
    <property type="molecule type" value="Genomic_DNA"/>
</dbReference>
<keyword evidence="2" id="KW-1185">Reference proteome</keyword>
<accession>A0ACC2W8X3</accession>
<comment type="caution">
    <text evidence="1">The sequence shown here is derived from an EMBL/GenBank/DDBJ whole genome shotgun (WGS) entry which is preliminary data.</text>
</comment>
<sequence>MGENMLPVRDVHHHENIPSANLGILPAGQTVENGTLRIRTNAPPKDEIPSASLADETMPPPIANDIPNEESLTVETDTRNNGTDRIGTNDVVTGTMMSGAANEIRNERRESRHRRGLVGEDGERRSERRHSEREPEPRRADEDVPRRRRDSEGRDSRHASERDDRRESDRRESAVFKPAPKVHPDRLKAVRDPRDDFVEPGKQYLLDSVVHRLIPFHHPELPSFAAPVKSITSTNALPLGTRNRFGAAASKETPPSAAKEDPPVNTKPDPPIAAPKAAPAVTDDQGSVRRRSDSAQASKPALKVHPDRLNAVINPQEDFPEPDVPDVEEPVETITSTNALPLGSENRFGAKDDVPSATEQDSPVARVEDPVLAPAEGPLAAEDPNPPTEPTEFSLAVPWDSPPAARAANPPVKWNNAESAANGAGEPSEPGEIYESSLAAKVGGWGTWEPVGGKGVPGVSAGWMFRYDALANSFLLRRHGHVDVSPLPTELVKKLNKDLKVWPFGNIWDDFEIPAEVIMTACREDHNKKYKSMERQMNYYLDLLQRGYRWEDVPGKEESQLFPPGNDPTYVIDELISYAKVDYKVLMSGNHKKTLPDGKLSDDVESKQVVKIWKAVFAAQKKKVGSDAPAILSALAKHKSDPLPAHTYQAYVIKSAAYRLLFLAEKELTDRMKEGVKQAKKNPKPTAVKRAAGGAAGGPAKKLKIAGLPAKWRHLGY</sequence>
<organism evidence="1 2">
    <name type="scientific">Naganishia adeliensis</name>
    <dbReference type="NCBI Taxonomy" id="92952"/>
    <lineage>
        <taxon>Eukaryota</taxon>
        <taxon>Fungi</taxon>
        <taxon>Dikarya</taxon>
        <taxon>Basidiomycota</taxon>
        <taxon>Agaricomycotina</taxon>
        <taxon>Tremellomycetes</taxon>
        <taxon>Filobasidiales</taxon>
        <taxon>Filobasidiaceae</taxon>
        <taxon>Naganishia</taxon>
    </lineage>
</organism>
<gene>
    <name evidence="1" type="ORF">QFC20_003551</name>
</gene>
<dbReference type="Proteomes" id="UP001230649">
    <property type="component" value="Unassembled WGS sequence"/>
</dbReference>